<organism evidence="2 3">
    <name type="scientific">Streptantibioticus cattleyicolor (strain ATCC 35852 / DSM 46488 / JCM 4925 / NBRC 14057 / NRRL 8057)</name>
    <name type="common">Streptomyces cattleya</name>
    <dbReference type="NCBI Taxonomy" id="1003195"/>
    <lineage>
        <taxon>Bacteria</taxon>
        <taxon>Bacillati</taxon>
        <taxon>Actinomycetota</taxon>
        <taxon>Actinomycetes</taxon>
        <taxon>Kitasatosporales</taxon>
        <taxon>Streptomycetaceae</taxon>
        <taxon>Streptantibioticus</taxon>
    </lineage>
</organism>
<dbReference type="HOGENOM" id="CLU_3123049_0_0_11"/>
<feature type="compositionally biased region" description="Basic residues" evidence="1">
    <location>
        <begin position="1"/>
        <end position="10"/>
    </location>
</feature>
<gene>
    <name evidence="2" type="ordered locus">SCATT_19670</name>
</gene>
<reference evidence="3" key="1">
    <citation type="submission" date="2011-12" db="EMBL/GenBank/DDBJ databases">
        <title>Complete genome sequence of Streptomyces cattleya strain DSM 46488.</title>
        <authorList>
            <person name="Ou H.-Y."/>
            <person name="Li P."/>
            <person name="Zhao C."/>
            <person name="O'Hagan D."/>
            <person name="Deng Z."/>
        </authorList>
    </citation>
    <scope>NUCLEOTIDE SEQUENCE [LARGE SCALE GENOMIC DNA]</scope>
    <source>
        <strain evidence="3">ATCC 35852 / DSM 46488 / JCM 4925 / NBRC 14057 / NRRL 8057</strain>
    </source>
</reference>
<feature type="region of interest" description="Disordered" evidence="1">
    <location>
        <begin position="1"/>
        <end position="50"/>
    </location>
</feature>
<name>G8WWD1_STREN</name>
<proteinExistence type="predicted"/>
<accession>G8WWD1</accession>
<dbReference type="AlphaFoldDB" id="G8WWD1"/>
<dbReference type="KEGG" id="scy:SCATT_19670"/>
<evidence type="ECO:0000313" key="3">
    <source>
        <dbReference type="Proteomes" id="UP000007842"/>
    </source>
</evidence>
<dbReference type="Proteomes" id="UP000007842">
    <property type="component" value="Chromosome"/>
</dbReference>
<protein>
    <submittedName>
        <fullName evidence="2">Uncharacterized protein</fullName>
    </submittedName>
</protein>
<dbReference type="STRING" id="1003195.SCATT_19670"/>
<keyword evidence="3" id="KW-1185">Reference proteome</keyword>
<sequence length="50" mass="5284">MPARLRRGRGRPGTGAYPTTKGAPRARRGAPFVTLATPTRHARLAASGRS</sequence>
<dbReference type="PATRIC" id="fig|1003195.29.peg.1976"/>
<evidence type="ECO:0000313" key="2">
    <source>
        <dbReference type="EMBL" id="AEW94338.1"/>
    </source>
</evidence>
<evidence type="ECO:0000256" key="1">
    <source>
        <dbReference type="SAM" id="MobiDB-lite"/>
    </source>
</evidence>
<dbReference type="EMBL" id="CP003219">
    <property type="protein sequence ID" value="AEW94338.1"/>
    <property type="molecule type" value="Genomic_DNA"/>
</dbReference>